<dbReference type="HOGENOM" id="CLU_000288_138_6_1"/>
<gene>
    <name evidence="1" type="ORF">SCLCIDRAFT_34602</name>
</gene>
<evidence type="ECO:0000313" key="1">
    <source>
        <dbReference type="EMBL" id="KIM50150.1"/>
    </source>
</evidence>
<reference evidence="1 2" key="1">
    <citation type="submission" date="2014-04" db="EMBL/GenBank/DDBJ databases">
        <authorList>
            <consortium name="DOE Joint Genome Institute"/>
            <person name="Kuo A."/>
            <person name="Kohler A."/>
            <person name="Nagy L.G."/>
            <person name="Floudas D."/>
            <person name="Copeland A."/>
            <person name="Barry K.W."/>
            <person name="Cichocki N."/>
            <person name="Veneault-Fourrey C."/>
            <person name="LaButti K."/>
            <person name="Lindquist E.A."/>
            <person name="Lipzen A."/>
            <person name="Lundell T."/>
            <person name="Morin E."/>
            <person name="Murat C."/>
            <person name="Sun H."/>
            <person name="Tunlid A."/>
            <person name="Henrissat B."/>
            <person name="Grigoriev I.V."/>
            <person name="Hibbett D.S."/>
            <person name="Martin F."/>
            <person name="Nordberg H.P."/>
            <person name="Cantor M.N."/>
            <person name="Hua S.X."/>
        </authorList>
    </citation>
    <scope>NUCLEOTIDE SEQUENCE [LARGE SCALE GENOMIC DNA]</scope>
    <source>
        <strain evidence="1 2">Foug A</strain>
    </source>
</reference>
<protein>
    <submittedName>
        <fullName evidence="1">Uncharacterized protein</fullName>
    </submittedName>
</protein>
<accession>A0A0C3CNG4</accession>
<name>A0A0C3CNG4_9AGAM</name>
<reference evidence="2" key="2">
    <citation type="submission" date="2015-01" db="EMBL/GenBank/DDBJ databases">
        <title>Evolutionary Origins and Diversification of the Mycorrhizal Mutualists.</title>
        <authorList>
            <consortium name="DOE Joint Genome Institute"/>
            <consortium name="Mycorrhizal Genomics Consortium"/>
            <person name="Kohler A."/>
            <person name="Kuo A."/>
            <person name="Nagy L.G."/>
            <person name="Floudas D."/>
            <person name="Copeland A."/>
            <person name="Barry K.W."/>
            <person name="Cichocki N."/>
            <person name="Veneault-Fourrey C."/>
            <person name="LaButti K."/>
            <person name="Lindquist E.A."/>
            <person name="Lipzen A."/>
            <person name="Lundell T."/>
            <person name="Morin E."/>
            <person name="Murat C."/>
            <person name="Riley R."/>
            <person name="Ohm R."/>
            <person name="Sun H."/>
            <person name="Tunlid A."/>
            <person name="Henrissat B."/>
            <person name="Grigoriev I.V."/>
            <person name="Hibbett D.S."/>
            <person name="Martin F."/>
        </authorList>
    </citation>
    <scope>NUCLEOTIDE SEQUENCE [LARGE SCALE GENOMIC DNA]</scope>
    <source>
        <strain evidence="2">Foug A</strain>
    </source>
</reference>
<evidence type="ECO:0000313" key="2">
    <source>
        <dbReference type="Proteomes" id="UP000053989"/>
    </source>
</evidence>
<dbReference type="AlphaFoldDB" id="A0A0C3CNG4"/>
<dbReference type="STRING" id="1036808.A0A0C3CNG4"/>
<proteinExistence type="predicted"/>
<dbReference type="EMBL" id="KN822662">
    <property type="protein sequence ID" value="KIM50150.1"/>
    <property type="molecule type" value="Genomic_DNA"/>
</dbReference>
<dbReference type="OrthoDB" id="2677178at2759"/>
<dbReference type="Proteomes" id="UP000053989">
    <property type="component" value="Unassembled WGS sequence"/>
</dbReference>
<sequence>MHHALSNLPLAKFSNFRLILPCIVHRIKAMTLTRVDTSTATHVHRIHAVGLAPIDIALSERLENMTKRVPYVLIRSWHPNLLHPDVDTDDAWTHPWLTRLEQPFSALLLMELPHNEYRRVASFCHIIARPTDSAGVLKGEVDTLTIV</sequence>
<organism evidence="1 2">
    <name type="scientific">Scleroderma citrinum Foug A</name>
    <dbReference type="NCBI Taxonomy" id="1036808"/>
    <lineage>
        <taxon>Eukaryota</taxon>
        <taxon>Fungi</taxon>
        <taxon>Dikarya</taxon>
        <taxon>Basidiomycota</taxon>
        <taxon>Agaricomycotina</taxon>
        <taxon>Agaricomycetes</taxon>
        <taxon>Agaricomycetidae</taxon>
        <taxon>Boletales</taxon>
        <taxon>Sclerodermatineae</taxon>
        <taxon>Sclerodermataceae</taxon>
        <taxon>Scleroderma</taxon>
    </lineage>
</organism>
<keyword evidence="2" id="KW-1185">Reference proteome</keyword>
<dbReference type="InParanoid" id="A0A0C3CNG4"/>